<dbReference type="Pfam" id="PF03172">
    <property type="entry name" value="HSR"/>
    <property type="match status" value="1"/>
</dbReference>
<dbReference type="PROSITE" id="PS51414">
    <property type="entry name" value="HSR"/>
    <property type="match status" value="1"/>
</dbReference>
<dbReference type="InterPro" id="IPR043563">
    <property type="entry name" value="Sp110/Sp140/Sp140L-like"/>
</dbReference>
<feature type="region of interest" description="Disordered" evidence="1">
    <location>
        <begin position="183"/>
        <end position="277"/>
    </location>
</feature>
<feature type="compositionally biased region" description="Basic and acidic residues" evidence="1">
    <location>
        <begin position="198"/>
        <end position="211"/>
    </location>
</feature>
<dbReference type="PANTHER" id="PTHR46386:SF1">
    <property type="entry name" value="NUCLEAR BODY PROTEIN SP140-LIKE PROTEIN"/>
    <property type="match status" value="1"/>
</dbReference>
<keyword evidence="4" id="KW-1185">Reference proteome</keyword>
<evidence type="ECO:0000259" key="2">
    <source>
        <dbReference type="PROSITE" id="PS51414"/>
    </source>
</evidence>
<feature type="compositionally biased region" description="Acidic residues" evidence="1">
    <location>
        <begin position="323"/>
        <end position="334"/>
    </location>
</feature>
<dbReference type="PANTHER" id="PTHR46386">
    <property type="entry name" value="NUCLEAR BODY PROTEIN SP140"/>
    <property type="match status" value="1"/>
</dbReference>
<reference evidence="3" key="1">
    <citation type="submission" date="2025-08" db="UniProtKB">
        <authorList>
            <consortium name="Ensembl"/>
        </authorList>
    </citation>
    <scope>IDENTIFICATION</scope>
</reference>
<evidence type="ECO:0000313" key="4">
    <source>
        <dbReference type="Proteomes" id="UP000694544"/>
    </source>
</evidence>
<dbReference type="GO" id="GO:0000981">
    <property type="term" value="F:DNA-binding transcription factor activity, RNA polymerase II-specific"/>
    <property type="evidence" value="ECO:0007669"/>
    <property type="project" value="TreeGrafter"/>
</dbReference>
<dbReference type="Proteomes" id="UP000694544">
    <property type="component" value="Unplaced"/>
</dbReference>
<dbReference type="InterPro" id="IPR004865">
    <property type="entry name" value="HSR_dom"/>
</dbReference>
<proteinExistence type="predicted"/>
<feature type="domain" description="HSR" evidence="2">
    <location>
        <begin position="8"/>
        <end position="124"/>
    </location>
</feature>
<feature type="region of interest" description="Disordered" evidence="1">
    <location>
        <begin position="321"/>
        <end position="406"/>
    </location>
</feature>
<organism evidence="3 4">
    <name type="scientific">Moschus moschiferus</name>
    <name type="common">Siberian musk deer</name>
    <name type="synonym">Moschus sibiricus</name>
    <dbReference type="NCBI Taxonomy" id="68415"/>
    <lineage>
        <taxon>Eukaryota</taxon>
        <taxon>Metazoa</taxon>
        <taxon>Chordata</taxon>
        <taxon>Craniata</taxon>
        <taxon>Vertebrata</taxon>
        <taxon>Euteleostomi</taxon>
        <taxon>Mammalia</taxon>
        <taxon>Eutheria</taxon>
        <taxon>Laurasiatheria</taxon>
        <taxon>Artiodactyla</taxon>
        <taxon>Ruminantia</taxon>
        <taxon>Pecora</taxon>
        <taxon>Moschidae</taxon>
        <taxon>Moschus</taxon>
    </lineage>
</organism>
<feature type="compositionally biased region" description="Polar residues" evidence="1">
    <location>
        <begin position="380"/>
        <end position="402"/>
    </location>
</feature>
<dbReference type="GeneTree" id="ENSGT00940000162212"/>
<dbReference type="AlphaFoldDB" id="A0A8C6DA76"/>
<sequence length="421" mass="46870">MAGEGRELSTRISTENQNTEDRLVFETVFRHFKRHKVEISTAIKKTFPFFEGLRDRELITNKMYEDCQDSCRNLVPVPRVVYNVLSELEKTFNQSLLEALFSDVNMQEYPDLNHVRKGFENAIQEKLSYEEIDGEEREERPAIQLRLEQGTSGGLTWSGGESSSYDGSDLGASMSCLAETSATTRAVEEAGTASPENRLSDHLSETEEINAKRNKTPSNQNDELESQQANEQCDHESEPAEFCEPAPIQSNNADAREETPDPLPSNKERAKPSNHGLQINSCSVRLVDIKKEKPFFNSEFQLQAQARTDYNQVSDIIVISSEDSAESSDGEELPEPSTSTPRRITDPSAIGSTSIFRTSSRKRRMSSGDSSDLSNEGEPQATSSSALRNGSDPTDIGSNSTLGKHGGKRSLLTEYFVLKKF</sequence>
<accession>A0A8C6DA76</accession>
<dbReference type="GO" id="GO:0005634">
    <property type="term" value="C:nucleus"/>
    <property type="evidence" value="ECO:0007669"/>
    <property type="project" value="InterPro"/>
</dbReference>
<evidence type="ECO:0000313" key="3">
    <source>
        <dbReference type="Ensembl" id="ENSMMSP00000012599.1"/>
    </source>
</evidence>
<reference evidence="3" key="2">
    <citation type="submission" date="2025-09" db="UniProtKB">
        <authorList>
            <consortium name="Ensembl"/>
        </authorList>
    </citation>
    <scope>IDENTIFICATION</scope>
</reference>
<name>A0A8C6DA76_MOSMO</name>
<feature type="compositionally biased region" description="Polar residues" evidence="1">
    <location>
        <begin position="216"/>
        <end position="231"/>
    </location>
</feature>
<dbReference type="Ensembl" id="ENSMMST00000013921.1">
    <property type="protein sequence ID" value="ENSMMSP00000012599.1"/>
    <property type="gene ID" value="ENSMMSG00000009672.1"/>
</dbReference>
<evidence type="ECO:0000256" key="1">
    <source>
        <dbReference type="SAM" id="MobiDB-lite"/>
    </source>
</evidence>
<protein>
    <recommendedName>
        <fullName evidence="2">HSR domain-containing protein</fullName>
    </recommendedName>
</protein>